<dbReference type="InterPro" id="IPR009071">
    <property type="entry name" value="HMG_box_dom"/>
</dbReference>
<feature type="DNA-binding region" description="HMG box" evidence="1">
    <location>
        <begin position="194"/>
        <end position="262"/>
    </location>
</feature>
<evidence type="ECO:0000256" key="1">
    <source>
        <dbReference type="PROSITE-ProRule" id="PRU00267"/>
    </source>
</evidence>
<accession>A0AAW1TES1</accession>
<evidence type="ECO:0000313" key="6">
    <source>
        <dbReference type="EMBL" id="KAK9868039.1"/>
    </source>
</evidence>
<keyword evidence="3" id="KW-1133">Transmembrane helix</keyword>
<keyword evidence="1" id="KW-0539">Nucleus</keyword>
<name>A0AAW1TES1_9CHLO</name>
<dbReference type="AlphaFoldDB" id="A0AAW1TES1"/>
<dbReference type="InterPro" id="IPR001606">
    <property type="entry name" value="ARID_dom"/>
</dbReference>
<dbReference type="Proteomes" id="UP001485043">
    <property type="component" value="Unassembled WGS sequence"/>
</dbReference>
<dbReference type="SMART" id="SM00398">
    <property type="entry name" value="HMG"/>
    <property type="match status" value="1"/>
</dbReference>
<gene>
    <name evidence="6" type="ORF">WJX84_009244</name>
</gene>
<protein>
    <recommendedName>
        <fullName evidence="8">HMG box domain-containing protein</fullName>
    </recommendedName>
</protein>
<evidence type="ECO:0000256" key="3">
    <source>
        <dbReference type="SAM" id="Phobius"/>
    </source>
</evidence>
<comment type="caution">
    <text evidence="6">The sequence shown here is derived from an EMBL/GenBank/DDBJ whole genome shotgun (WGS) entry which is preliminary data.</text>
</comment>
<evidence type="ECO:0000313" key="7">
    <source>
        <dbReference type="Proteomes" id="UP001485043"/>
    </source>
</evidence>
<keyword evidence="3" id="KW-0812">Transmembrane</keyword>
<feature type="transmembrane region" description="Helical" evidence="3">
    <location>
        <begin position="390"/>
        <end position="408"/>
    </location>
</feature>
<dbReference type="PROSITE" id="PS50118">
    <property type="entry name" value="HMG_BOX_2"/>
    <property type="match status" value="1"/>
</dbReference>
<dbReference type="PANTHER" id="PTHR46691:SF3">
    <property type="entry name" value="HIGH MOBILITY GROUP B PROTEIN 15"/>
    <property type="match status" value="1"/>
</dbReference>
<dbReference type="InterPro" id="IPR036431">
    <property type="entry name" value="ARID_dom_sf"/>
</dbReference>
<dbReference type="SUPFAM" id="SSF46774">
    <property type="entry name" value="ARID-like"/>
    <property type="match status" value="1"/>
</dbReference>
<dbReference type="EMBL" id="JALJOV010000049">
    <property type="protein sequence ID" value="KAK9868039.1"/>
    <property type="molecule type" value="Genomic_DNA"/>
</dbReference>
<dbReference type="SUPFAM" id="SSF47095">
    <property type="entry name" value="HMG-box"/>
    <property type="match status" value="1"/>
</dbReference>
<feature type="transmembrane region" description="Helical" evidence="3">
    <location>
        <begin position="328"/>
        <end position="347"/>
    </location>
</feature>
<reference evidence="6 7" key="1">
    <citation type="journal article" date="2024" name="Nat. Commun.">
        <title>Phylogenomics reveals the evolutionary origins of lichenization in chlorophyte algae.</title>
        <authorList>
            <person name="Puginier C."/>
            <person name="Libourel C."/>
            <person name="Otte J."/>
            <person name="Skaloud P."/>
            <person name="Haon M."/>
            <person name="Grisel S."/>
            <person name="Petersen M."/>
            <person name="Berrin J.G."/>
            <person name="Delaux P.M."/>
            <person name="Dal Grande F."/>
            <person name="Keller J."/>
        </authorList>
    </citation>
    <scope>NUCLEOTIDE SEQUENCE [LARGE SCALE GENOMIC DNA]</scope>
    <source>
        <strain evidence="6 7">SAG 2523</strain>
    </source>
</reference>
<keyword evidence="1" id="KW-0238">DNA-binding</keyword>
<feature type="domain" description="ARID" evidence="5">
    <location>
        <begin position="1"/>
        <end position="43"/>
    </location>
</feature>
<keyword evidence="3" id="KW-0472">Membrane</keyword>
<evidence type="ECO:0000259" key="4">
    <source>
        <dbReference type="PROSITE" id="PS50118"/>
    </source>
</evidence>
<dbReference type="PANTHER" id="PTHR46691">
    <property type="entry name" value="HIGH MOBILITY GROUP B PROTEIN 9"/>
    <property type="match status" value="1"/>
</dbReference>
<feature type="domain" description="HMG box" evidence="4">
    <location>
        <begin position="194"/>
        <end position="262"/>
    </location>
</feature>
<feature type="transmembrane region" description="Helical" evidence="3">
    <location>
        <begin position="461"/>
        <end position="482"/>
    </location>
</feature>
<dbReference type="Gene3D" id="1.10.150.60">
    <property type="entry name" value="ARID DNA-binding domain"/>
    <property type="match status" value="1"/>
</dbReference>
<dbReference type="Pfam" id="PF00505">
    <property type="entry name" value="HMG_box"/>
    <property type="match status" value="1"/>
</dbReference>
<evidence type="ECO:0000259" key="5">
    <source>
        <dbReference type="PROSITE" id="PS51011"/>
    </source>
</evidence>
<dbReference type="InterPro" id="IPR036910">
    <property type="entry name" value="HMG_box_dom_sf"/>
</dbReference>
<dbReference type="GO" id="GO:0005634">
    <property type="term" value="C:nucleus"/>
    <property type="evidence" value="ECO:0007669"/>
    <property type="project" value="UniProtKB-UniRule"/>
</dbReference>
<feature type="transmembrane region" description="Helical" evidence="3">
    <location>
        <begin position="420"/>
        <end position="441"/>
    </location>
</feature>
<keyword evidence="7" id="KW-1185">Reference proteome</keyword>
<feature type="compositionally biased region" description="Basic and acidic residues" evidence="2">
    <location>
        <begin position="168"/>
        <end position="192"/>
    </location>
</feature>
<proteinExistence type="predicted"/>
<organism evidence="6 7">
    <name type="scientific">Apatococcus fuscideae</name>
    <dbReference type="NCBI Taxonomy" id="2026836"/>
    <lineage>
        <taxon>Eukaryota</taxon>
        <taxon>Viridiplantae</taxon>
        <taxon>Chlorophyta</taxon>
        <taxon>core chlorophytes</taxon>
        <taxon>Trebouxiophyceae</taxon>
        <taxon>Chlorellales</taxon>
        <taxon>Chlorellaceae</taxon>
        <taxon>Apatococcus</taxon>
    </lineage>
</organism>
<evidence type="ECO:0000256" key="2">
    <source>
        <dbReference type="SAM" id="MobiDB-lite"/>
    </source>
</evidence>
<sequence length="517" mass="56239">MIASKQWRDAAEPFHFPETITSVSYSLRKAYINHLWDYEQVYFFRRQGPRLVSPAGTANVGTGGFEDDLSRPGKKRKTNDVVATSFPAVHPCSPITLTAASTGPGSPTAAAVGQRGTVVVESRFDAGYFVAVRIGKQDFRGMLYFPPAESTTLVDLTPLAQPRRAGRPRKEERQDGARVIKKEKSNRDRDPMAPKPNKTPFNFFSVDARVKAKDVYPAMSQTDITKKVGEMWQTASEEEKSPYVAMSNQDKARYQAELESYNFRLASQAAAQQASQAAVAVSAAQHAMASQPLQVLSVTPDTSSYLAERVSLRREPQTRGKMAKYGPVVLISGVLVLLDIAAFFVLLGSASAIQHHAQAITTLTNANSGIATYFDLMPQNSPQRLISFEWFKAVFQILTLLFCAAVLASGQVYRFRMAMIGLLAVLASLWCDACQTFYYIHLVLDSLEGPAMIPGVIVQSVRGYFSGCIMSAALNLALIITLGTGVGQAVPLDTYASPKDTAYSSTATTAAQPVGTV</sequence>
<feature type="region of interest" description="Disordered" evidence="2">
    <location>
        <begin position="159"/>
        <end position="200"/>
    </location>
</feature>
<dbReference type="GO" id="GO:0003677">
    <property type="term" value="F:DNA binding"/>
    <property type="evidence" value="ECO:0007669"/>
    <property type="project" value="UniProtKB-UniRule"/>
</dbReference>
<dbReference type="Gene3D" id="1.10.30.10">
    <property type="entry name" value="High mobility group box domain"/>
    <property type="match status" value="1"/>
</dbReference>
<dbReference type="PROSITE" id="PS51011">
    <property type="entry name" value="ARID"/>
    <property type="match status" value="1"/>
</dbReference>
<evidence type="ECO:0008006" key="8">
    <source>
        <dbReference type="Google" id="ProtNLM"/>
    </source>
</evidence>